<dbReference type="EMBL" id="JAHQIW010001544">
    <property type="protein sequence ID" value="KAJ1352778.1"/>
    <property type="molecule type" value="Genomic_DNA"/>
</dbReference>
<keyword evidence="1" id="KW-0648">Protein biosynthesis</keyword>
<dbReference type="AlphaFoldDB" id="A0AAD5M951"/>
<dbReference type="Gene3D" id="3.30.505.10">
    <property type="entry name" value="SH2 domain"/>
    <property type="match status" value="1"/>
</dbReference>
<dbReference type="InterPro" id="IPR036860">
    <property type="entry name" value="SH2_dom_sf"/>
</dbReference>
<dbReference type="PANTHER" id="PTHR11451">
    <property type="entry name" value="THREONINE-TRNA LIGASE"/>
    <property type="match status" value="1"/>
</dbReference>
<gene>
    <name evidence="2" type="ORF">KIN20_009204</name>
</gene>
<dbReference type="Gene3D" id="3.30.200.20">
    <property type="entry name" value="Phosphorylase Kinase, domain 1"/>
    <property type="match status" value="1"/>
</dbReference>
<sequence>MIHRAVLGSVERMTAILAENYGGKWPFWLSPRQAKITVHESVAPYAKTVKDRLYNAGFEVNNDSTIIQRDIILLILTEYNADKSVEGRSFMGGVKTRKLKNLVIKRQGSKYQIESNRAFDSLRELIEFYKTNTLQLNMFTLISKNSIKLQSWEYLHSDVKRGVLLGKGAFGEVRAGTLKLKTGEIIEGAIKTVKLWCLVYEIFFDGAELWKGKTNVEVKIAVTNGECVQMRSCCPESLRCFIATRIFANNPEMRADMIGVVETFQRAYSESRTFRMRRKFASFEQDVSSAHLNASRVLRVDMLDSYARIVTATSKPLPLCTCARCAA</sequence>
<protein>
    <recommendedName>
        <fullName evidence="4">SH2 domain-containing protein</fullName>
    </recommendedName>
</protein>
<keyword evidence="3" id="KW-1185">Reference proteome</keyword>
<dbReference type="PANTHER" id="PTHR11451:SF46">
    <property type="entry name" value="THREONINE--TRNA LIGASE"/>
    <property type="match status" value="1"/>
</dbReference>
<evidence type="ECO:0000256" key="1">
    <source>
        <dbReference type="ARBA" id="ARBA00022917"/>
    </source>
</evidence>
<organism evidence="2 3">
    <name type="scientific">Parelaphostrongylus tenuis</name>
    <name type="common">Meningeal worm</name>
    <dbReference type="NCBI Taxonomy" id="148309"/>
    <lineage>
        <taxon>Eukaryota</taxon>
        <taxon>Metazoa</taxon>
        <taxon>Ecdysozoa</taxon>
        <taxon>Nematoda</taxon>
        <taxon>Chromadorea</taxon>
        <taxon>Rhabditida</taxon>
        <taxon>Rhabditina</taxon>
        <taxon>Rhabditomorpha</taxon>
        <taxon>Strongyloidea</taxon>
        <taxon>Metastrongylidae</taxon>
        <taxon>Parelaphostrongylus</taxon>
    </lineage>
</organism>
<dbReference type="GO" id="GO:0005739">
    <property type="term" value="C:mitochondrion"/>
    <property type="evidence" value="ECO:0007669"/>
    <property type="project" value="TreeGrafter"/>
</dbReference>
<dbReference type="SUPFAM" id="SSF55550">
    <property type="entry name" value="SH2 domain"/>
    <property type="match status" value="1"/>
</dbReference>
<dbReference type="GO" id="GO:0006435">
    <property type="term" value="P:threonyl-tRNA aminoacylation"/>
    <property type="evidence" value="ECO:0007669"/>
    <property type="project" value="TreeGrafter"/>
</dbReference>
<comment type="caution">
    <text evidence="2">The sequence shown here is derived from an EMBL/GenBank/DDBJ whole genome shotgun (WGS) entry which is preliminary data.</text>
</comment>
<dbReference type="Proteomes" id="UP001196413">
    <property type="component" value="Unassembled WGS sequence"/>
</dbReference>
<dbReference type="Gene3D" id="3.40.50.800">
    <property type="entry name" value="Anticodon-binding domain"/>
    <property type="match status" value="1"/>
</dbReference>
<dbReference type="GO" id="GO:0004829">
    <property type="term" value="F:threonine-tRNA ligase activity"/>
    <property type="evidence" value="ECO:0007669"/>
    <property type="project" value="TreeGrafter"/>
</dbReference>
<evidence type="ECO:0000313" key="2">
    <source>
        <dbReference type="EMBL" id="KAJ1352778.1"/>
    </source>
</evidence>
<dbReference type="InterPro" id="IPR045864">
    <property type="entry name" value="aa-tRNA-synth_II/BPL/LPL"/>
</dbReference>
<accession>A0AAD5M951</accession>
<proteinExistence type="predicted"/>
<name>A0AAD5M951_PARTN</name>
<dbReference type="Gene3D" id="3.30.930.10">
    <property type="entry name" value="Bira Bifunctional Protein, Domain 2"/>
    <property type="match status" value="1"/>
</dbReference>
<reference evidence="2" key="1">
    <citation type="submission" date="2021-06" db="EMBL/GenBank/DDBJ databases">
        <title>Parelaphostrongylus tenuis whole genome reference sequence.</title>
        <authorList>
            <person name="Garwood T.J."/>
            <person name="Larsen P.A."/>
            <person name="Fountain-Jones N.M."/>
            <person name="Garbe J.R."/>
            <person name="Macchietto M.G."/>
            <person name="Kania S.A."/>
            <person name="Gerhold R.W."/>
            <person name="Richards J.E."/>
            <person name="Wolf T.M."/>
        </authorList>
    </citation>
    <scope>NUCLEOTIDE SEQUENCE</scope>
    <source>
        <strain evidence="2">MNPRO001-30</strain>
        <tissue evidence="2">Meninges</tissue>
    </source>
</reference>
<dbReference type="SUPFAM" id="SSF55681">
    <property type="entry name" value="Class II aaRS and biotin synthetases"/>
    <property type="match status" value="1"/>
</dbReference>
<evidence type="ECO:0000313" key="3">
    <source>
        <dbReference type="Proteomes" id="UP001196413"/>
    </source>
</evidence>
<dbReference type="InterPro" id="IPR036621">
    <property type="entry name" value="Anticodon-bd_dom_sf"/>
</dbReference>
<evidence type="ECO:0008006" key="4">
    <source>
        <dbReference type="Google" id="ProtNLM"/>
    </source>
</evidence>